<sequence>MPGNTAKIIKLDSYRNRSSRGFGKKDVEESVFGRGLSDETMRTLSKRFSNPISELDYRNRAIFLLMSRSGLRAAEIVSLCFSNLLNSPKSETLVKYRKKGGKLAYSVLSEDTLKSIREYHSKFGISSDYFLLSRPKRHQSIRSPLSKRGLQLIVSSWNVKTLEGRNIFCHAIRHTAGRRMLEYAGSIATQKLLGHASANTSSKFYSPRFFDGNKFLTWD</sequence>
<dbReference type="GO" id="GO:0003677">
    <property type="term" value="F:DNA binding"/>
    <property type="evidence" value="ECO:0007669"/>
    <property type="project" value="InterPro"/>
</dbReference>
<feature type="domain" description="Tyr recombinase" evidence="2">
    <location>
        <begin position="31"/>
        <end position="219"/>
    </location>
</feature>
<proteinExistence type="predicted"/>
<organism evidence="3 4">
    <name type="scientific">Leptospira broomii serovar Hurstbridge str. 5399</name>
    <dbReference type="NCBI Taxonomy" id="1049789"/>
    <lineage>
        <taxon>Bacteria</taxon>
        <taxon>Pseudomonadati</taxon>
        <taxon>Spirochaetota</taxon>
        <taxon>Spirochaetia</taxon>
        <taxon>Leptospirales</taxon>
        <taxon>Leptospiraceae</taxon>
        <taxon>Leptospira</taxon>
    </lineage>
</organism>
<name>T0FAW0_9LEPT</name>
<evidence type="ECO:0000313" key="4">
    <source>
        <dbReference type="Proteomes" id="UP000015454"/>
    </source>
</evidence>
<dbReference type="RefSeq" id="WP_010571005.1">
    <property type="nucleotide sequence ID" value="NZ_AHMO02000008.1"/>
</dbReference>
<dbReference type="InterPro" id="IPR011010">
    <property type="entry name" value="DNA_brk_join_enz"/>
</dbReference>
<reference evidence="3" key="1">
    <citation type="submission" date="2013-05" db="EMBL/GenBank/DDBJ databases">
        <authorList>
            <person name="Harkins D.M."/>
            <person name="Durkin A.S."/>
            <person name="Brinkac L.M."/>
            <person name="Haft D.H."/>
            <person name="Selengut J.D."/>
            <person name="Sanka R."/>
            <person name="DePew J."/>
            <person name="Purushe J."/>
            <person name="Hartskeerl R.A."/>
            <person name="Ahmed A."/>
            <person name="van der Linden H."/>
            <person name="Goris M.G.A."/>
            <person name="Vinetz J.M."/>
            <person name="Sutton G.G."/>
            <person name="Nierman W.C."/>
            <person name="Fouts D.E."/>
        </authorList>
    </citation>
    <scope>NUCLEOTIDE SEQUENCE [LARGE SCALE GENOMIC DNA]</scope>
    <source>
        <strain evidence="3">5399</strain>
    </source>
</reference>
<accession>T0FAW0</accession>
<dbReference type="SUPFAM" id="SSF56349">
    <property type="entry name" value="DNA breaking-rejoining enzymes"/>
    <property type="match status" value="1"/>
</dbReference>
<dbReference type="AlphaFoldDB" id="T0FAW0"/>
<keyword evidence="4" id="KW-1185">Reference proteome</keyword>
<dbReference type="Pfam" id="PF00589">
    <property type="entry name" value="Phage_integrase"/>
    <property type="match status" value="1"/>
</dbReference>
<evidence type="ECO:0000256" key="1">
    <source>
        <dbReference type="ARBA" id="ARBA00023172"/>
    </source>
</evidence>
<evidence type="ECO:0000313" key="3">
    <source>
        <dbReference type="EMBL" id="EQA44692.1"/>
    </source>
</evidence>
<dbReference type="OrthoDB" id="328577at2"/>
<dbReference type="GO" id="GO:0006310">
    <property type="term" value="P:DNA recombination"/>
    <property type="evidence" value="ECO:0007669"/>
    <property type="project" value="UniProtKB-KW"/>
</dbReference>
<evidence type="ECO:0000259" key="2">
    <source>
        <dbReference type="PROSITE" id="PS51898"/>
    </source>
</evidence>
<dbReference type="Proteomes" id="UP000015454">
    <property type="component" value="Unassembled WGS sequence"/>
</dbReference>
<dbReference type="InterPro" id="IPR013762">
    <property type="entry name" value="Integrase-like_cat_sf"/>
</dbReference>
<dbReference type="STRING" id="1049789.LEP1GSC050_2805"/>
<dbReference type="GO" id="GO:0015074">
    <property type="term" value="P:DNA integration"/>
    <property type="evidence" value="ECO:0007669"/>
    <property type="project" value="InterPro"/>
</dbReference>
<dbReference type="Gene3D" id="1.10.443.10">
    <property type="entry name" value="Intergrase catalytic core"/>
    <property type="match status" value="1"/>
</dbReference>
<comment type="caution">
    <text evidence="3">The sequence shown here is derived from an EMBL/GenBank/DDBJ whole genome shotgun (WGS) entry which is preliminary data.</text>
</comment>
<dbReference type="PROSITE" id="PS51898">
    <property type="entry name" value="TYR_RECOMBINASE"/>
    <property type="match status" value="1"/>
</dbReference>
<dbReference type="InterPro" id="IPR002104">
    <property type="entry name" value="Integrase_catalytic"/>
</dbReference>
<protein>
    <submittedName>
        <fullName evidence="3">Site-specific recombinase, phage integrase family</fullName>
    </submittedName>
</protein>
<gene>
    <name evidence="3" type="ORF">LEP1GSC050_2805</name>
</gene>
<keyword evidence="1" id="KW-0233">DNA recombination</keyword>
<dbReference type="EMBL" id="AHMO02000008">
    <property type="protein sequence ID" value="EQA44692.1"/>
    <property type="molecule type" value="Genomic_DNA"/>
</dbReference>